<keyword evidence="3" id="KW-1185">Reference proteome</keyword>
<evidence type="ECO:0000313" key="2">
    <source>
        <dbReference type="EMBL" id="CAA7038008.1"/>
    </source>
</evidence>
<organism evidence="2 3">
    <name type="scientific">Microthlaspi erraticum</name>
    <dbReference type="NCBI Taxonomy" id="1685480"/>
    <lineage>
        <taxon>Eukaryota</taxon>
        <taxon>Viridiplantae</taxon>
        <taxon>Streptophyta</taxon>
        <taxon>Embryophyta</taxon>
        <taxon>Tracheophyta</taxon>
        <taxon>Spermatophyta</taxon>
        <taxon>Magnoliopsida</taxon>
        <taxon>eudicotyledons</taxon>
        <taxon>Gunneridae</taxon>
        <taxon>Pentapetalae</taxon>
        <taxon>rosids</taxon>
        <taxon>malvids</taxon>
        <taxon>Brassicales</taxon>
        <taxon>Brassicaceae</taxon>
        <taxon>Coluteocarpeae</taxon>
        <taxon>Microthlaspi</taxon>
    </lineage>
</organism>
<proteinExistence type="predicted"/>
<dbReference type="EMBL" id="CACVBM020001185">
    <property type="protein sequence ID" value="CAA7038008.1"/>
    <property type="molecule type" value="Genomic_DNA"/>
</dbReference>
<name>A0A6D2JLG1_9BRAS</name>
<sequence>MDEECAFEEYGSFMDFDVLEALQSEPSKKKATLSGNKEAASGSQSKGKNDEPNSLGKLHVDYSDSGADPSDLTPQDRGAMGSVPPPVP</sequence>
<protein>
    <submittedName>
        <fullName evidence="2">Uncharacterized protein</fullName>
    </submittedName>
</protein>
<feature type="region of interest" description="Disordered" evidence="1">
    <location>
        <begin position="25"/>
        <end position="88"/>
    </location>
</feature>
<accession>A0A6D2JLG1</accession>
<evidence type="ECO:0000313" key="3">
    <source>
        <dbReference type="Proteomes" id="UP000467841"/>
    </source>
</evidence>
<dbReference type="Proteomes" id="UP000467841">
    <property type="component" value="Unassembled WGS sequence"/>
</dbReference>
<evidence type="ECO:0000256" key="1">
    <source>
        <dbReference type="SAM" id="MobiDB-lite"/>
    </source>
</evidence>
<reference evidence="2" key="1">
    <citation type="submission" date="2020-01" db="EMBL/GenBank/DDBJ databases">
        <authorList>
            <person name="Mishra B."/>
        </authorList>
    </citation>
    <scope>NUCLEOTIDE SEQUENCE [LARGE SCALE GENOMIC DNA]</scope>
</reference>
<gene>
    <name evidence="2" type="ORF">MERR_LOCUS25243</name>
</gene>
<comment type="caution">
    <text evidence="2">The sequence shown here is derived from an EMBL/GenBank/DDBJ whole genome shotgun (WGS) entry which is preliminary data.</text>
</comment>
<dbReference type="AlphaFoldDB" id="A0A6D2JLG1"/>